<evidence type="ECO:0000256" key="1">
    <source>
        <dbReference type="ARBA" id="ARBA00005234"/>
    </source>
</evidence>
<dbReference type="AlphaFoldDB" id="A0A915J2S9"/>
<proteinExistence type="inferred from homology"/>
<keyword evidence="6" id="KW-1185">Reference proteome</keyword>
<comment type="similarity">
    <text evidence="1">Belongs to the peptidase C48 family.</text>
</comment>
<feature type="compositionally biased region" description="Low complexity" evidence="4">
    <location>
        <begin position="83"/>
        <end position="101"/>
    </location>
</feature>
<dbReference type="Gene3D" id="3.40.395.10">
    <property type="entry name" value="Adenoviral Proteinase, Chain A"/>
    <property type="match status" value="1"/>
</dbReference>
<evidence type="ECO:0000256" key="3">
    <source>
        <dbReference type="ARBA" id="ARBA00022801"/>
    </source>
</evidence>
<dbReference type="GO" id="GO:0008234">
    <property type="term" value="F:cysteine-type peptidase activity"/>
    <property type="evidence" value="ECO:0007669"/>
    <property type="project" value="InterPro"/>
</dbReference>
<organism evidence="6 7">
    <name type="scientific">Romanomermis culicivorax</name>
    <name type="common">Nematode worm</name>
    <dbReference type="NCBI Taxonomy" id="13658"/>
    <lineage>
        <taxon>Eukaryota</taxon>
        <taxon>Metazoa</taxon>
        <taxon>Ecdysozoa</taxon>
        <taxon>Nematoda</taxon>
        <taxon>Enoplea</taxon>
        <taxon>Dorylaimia</taxon>
        <taxon>Mermithida</taxon>
        <taxon>Mermithoidea</taxon>
        <taxon>Mermithidae</taxon>
        <taxon>Romanomermis</taxon>
    </lineage>
</organism>
<evidence type="ECO:0000313" key="7">
    <source>
        <dbReference type="WBParaSite" id="nRc.2.0.1.t20710-RA"/>
    </source>
</evidence>
<feature type="region of interest" description="Disordered" evidence="4">
    <location>
        <begin position="21"/>
        <end position="121"/>
    </location>
</feature>
<feature type="compositionally biased region" description="Polar residues" evidence="4">
    <location>
        <begin position="102"/>
        <end position="111"/>
    </location>
</feature>
<dbReference type="SUPFAM" id="SSF54001">
    <property type="entry name" value="Cysteine proteinases"/>
    <property type="match status" value="1"/>
</dbReference>
<dbReference type="Pfam" id="PF02902">
    <property type="entry name" value="Peptidase_C48"/>
    <property type="match status" value="1"/>
</dbReference>
<dbReference type="InterPro" id="IPR038765">
    <property type="entry name" value="Papain-like_cys_pep_sf"/>
</dbReference>
<evidence type="ECO:0000259" key="5">
    <source>
        <dbReference type="Pfam" id="PF02902"/>
    </source>
</evidence>
<feature type="compositionally biased region" description="Basic and acidic residues" evidence="4">
    <location>
        <begin position="21"/>
        <end position="33"/>
    </location>
</feature>
<keyword evidence="2" id="KW-0645">Protease</keyword>
<evidence type="ECO:0000256" key="4">
    <source>
        <dbReference type="SAM" id="MobiDB-lite"/>
    </source>
</evidence>
<dbReference type="GO" id="GO:0006508">
    <property type="term" value="P:proteolysis"/>
    <property type="evidence" value="ECO:0007669"/>
    <property type="project" value="UniProtKB-KW"/>
</dbReference>
<sequence>MANKRGKRGFRGVKARDMIRSHVMEVTPEKVDVDQPLPTTTYATPVDKLGSSAKKRGRPSKDDSTSDQTTSDAIPAKIQKSMDNLNLSDVSISDSSKSGNSKRTTPVSTESKSIKGKKGFQKRSTVARALFTASQELMPPPATTNLLDQTMDSTTSDLTLPDLTPNSNATFDSGSAVADEAKLKCVAVHPSFVANFYSEEVRSRNIEMQASDFMLNPRNHSLSNVSAVFIPVLLRDLKPVPAAMLRTSIGHWVLGVYHSREHKVVFFDPYGRSITDIAKFQLHRAIATLPPAIKTDDFSIECKTNLYFNTQTFDDATNCGYYVCLYTE</sequence>
<dbReference type="Proteomes" id="UP000887565">
    <property type="component" value="Unplaced"/>
</dbReference>
<evidence type="ECO:0000313" key="6">
    <source>
        <dbReference type="Proteomes" id="UP000887565"/>
    </source>
</evidence>
<dbReference type="InterPro" id="IPR003653">
    <property type="entry name" value="Peptidase_C48_C"/>
</dbReference>
<reference evidence="7" key="1">
    <citation type="submission" date="2022-11" db="UniProtKB">
        <authorList>
            <consortium name="WormBaseParasite"/>
        </authorList>
    </citation>
    <scope>IDENTIFICATION</scope>
</reference>
<keyword evidence="3" id="KW-0378">Hydrolase</keyword>
<name>A0A915J2S9_ROMCU</name>
<protein>
    <submittedName>
        <fullName evidence="7">Ubiquitin-like protease family profile domain-containing protein</fullName>
    </submittedName>
</protein>
<evidence type="ECO:0000256" key="2">
    <source>
        <dbReference type="ARBA" id="ARBA00022670"/>
    </source>
</evidence>
<accession>A0A915J2S9</accession>
<dbReference type="WBParaSite" id="nRc.2.0.1.t20710-RA">
    <property type="protein sequence ID" value="nRc.2.0.1.t20710-RA"/>
    <property type="gene ID" value="nRc.2.0.1.g20710"/>
</dbReference>
<feature type="domain" description="Ubiquitin-like protease family profile" evidence="5">
    <location>
        <begin position="224"/>
        <end position="328"/>
    </location>
</feature>